<name>A0AAV4UG70_CAEEX</name>
<keyword evidence="2" id="KW-1185">Reference proteome</keyword>
<reference evidence="1 2" key="1">
    <citation type="submission" date="2021-06" db="EMBL/GenBank/DDBJ databases">
        <title>Caerostris extrusa draft genome.</title>
        <authorList>
            <person name="Kono N."/>
            <person name="Arakawa K."/>
        </authorList>
    </citation>
    <scope>NUCLEOTIDE SEQUENCE [LARGE SCALE GENOMIC DNA]</scope>
</reference>
<dbReference type="EMBL" id="BPLR01012799">
    <property type="protein sequence ID" value="GIY56705.1"/>
    <property type="molecule type" value="Genomic_DNA"/>
</dbReference>
<gene>
    <name evidence="1" type="ORF">CEXT_540871</name>
</gene>
<comment type="caution">
    <text evidence="1">The sequence shown here is derived from an EMBL/GenBank/DDBJ whole genome shotgun (WGS) entry which is preliminary data.</text>
</comment>
<organism evidence="1 2">
    <name type="scientific">Caerostris extrusa</name>
    <name type="common">Bark spider</name>
    <name type="synonym">Caerostris bankana</name>
    <dbReference type="NCBI Taxonomy" id="172846"/>
    <lineage>
        <taxon>Eukaryota</taxon>
        <taxon>Metazoa</taxon>
        <taxon>Ecdysozoa</taxon>
        <taxon>Arthropoda</taxon>
        <taxon>Chelicerata</taxon>
        <taxon>Arachnida</taxon>
        <taxon>Araneae</taxon>
        <taxon>Araneomorphae</taxon>
        <taxon>Entelegynae</taxon>
        <taxon>Araneoidea</taxon>
        <taxon>Araneidae</taxon>
        <taxon>Caerostris</taxon>
    </lineage>
</organism>
<accession>A0AAV4UG70</accession>
<evidence type="ECO:0000313" key="1">
    <source>
        <dbReference type="EMBL" id="GIY56705.1"/>
    </source>
</evidence>
<sequence length="82" mass="9735">MAFCPKRLEGKRSSRKHARMLPCYIRADEVYRRTSTNQTTFYSITWLKIVVVLQVENTLTGEDIEEDDHRHQCSYFLRAPVK</sequence>
<protein>
    <submittedName>
        <fullName evidence="1">Uncharacterized protein</fullName>
    </submittedName>
</protein>
<dbReference type="AlphaFoldDB" id="A0AAV4UG70"/>
<evidence type="ECO:0000313" key="2">
    <source>
        <dbReference type="Proteomes" id="UP001054945"/>
    </source>
</evidence>
<proteinExistence type="predicted"/>
<dbReference type="Proteomes" id="UP001054945">
    <property type="component" value="Unassembled WGS sequence"/>
</dbReference>